<name>X1HIS6_9ZZZZ</name>
<dbReference type="Pfam" id="PF13669">
    <property type="entry name" value="Glyoxalase_4"/>
    <property type="match status" value="1"/>
</dbReference>
<reference evidence="1" key="1">
    <citation type="journal article" date="2014" name="Front. Microbiol.">
        <title>High frequency of phylogenetically diverse reductive dehalogenase-homologous genes in deep subseafloor sedimentary metagenomes.</title>
        <authorList>
            <person name="Kawai M."/>
            <person name="Futagami T."/>
            <person name="Toyoda A."/>
            <person name="Takaki Y."/>
            <person name="Nishi S."/>
            <person name="Hori S."/>
            <person name="Arai W."/>
            <person name="Tsubouchi T."/>
            <person name="Morono Y."/>
            <person name="Uchiyama I."/>
            <person name="Ito T."/>
            <person name="Fujiyama A."/>
            <person name="Inagaki F."/>
            <person name="Takami H."/>
        </authorList>
    </citation>
    <scope>NUCLEOTIDE SEQUENCE</scope>
    <source>
        <strain evidence="1">Expedition CK06-06</strain>
    </source>
</reference>
<dbReference type="InterPro" id="IPR029068">
    <property type="entry name" value="Glyas_Bleomycin-R_OHBP_Dase"/>
</dbReference>
<dbReference type="Gene3D" id="3.10.180.10">
    <property type="entry name" value="2,3-Dihydroxybiphenyl 1,2-Dioxygenase, domain 1"/>
    <property type="match status" value="1"/>
</dbReference>
<accession>X1HIS6</accession>
<proteinExistence type="predicted"/>
<gene>
    <name evidence="1" type="ORF">S03H2_52934</name>
</gene>
<dbReference type="EMBL" id="BARU01033667">
    <property type="protein sequence ID" value="GAH70016.1"/>
    <property type="molecule type" value="Genomic_DNA"/>
</dbReference>
<feature type="non-terminal residue" evidence="1">
    <location>
        <position position="1"/>
    </location>
</feature>
<evidence type="ECO:0008006" key="2">
    <source>
        <dbReference type="Google" id="ProtNLM"/>
    </source>
</evidence>
<evidence type="ECO:0000313" key="1">
    <source>
        <dbReference type="EMBL" id="GAH70016.1"/>
    </source>
</evidence>
<sequence>GLNSPFQIIDVPNLDTQFRDKRTIVDIKVGFSQLGMLELELIQWVDGDSIYKEFLEQGKEGLHHYGVYIENIESYSTKMKEMGFQSVNASQFADLKWDYFDTTEVLGVCLEFIEKIKMRARKKR</sequence>
<dbReference type="SUPFAM" id="SSF54593">
    <property type="entry name" value="Glyoxalase/Bleomycin resistance protein/Dihydroxybiphenyl dioxygenase"/>
    <property type="match status" value="1"/>
</dbReference>
<dbReference type="AlphaFoldDB" id="X1HIS6"/>
<organism evidence="1">
    <name type="scientific">marine sediment metagenome</name>
    <dbReference type="NCBI Taxonomy" id="412755"/>
    <lineage>
        <taxon>unclassified sequences</taxon>
        <taxon>metagenomes</taxon>
        <taxon>ecological metagenomes</taxon>
    </lineage>
</organism>
<protein>
    <recommendedName>
        <fullName evidence="2">VOC domain-containing protein</fullName>
    </recommendedName>
</protein>
<comment type="caution">
    <text evidence="1">The sequence shown here is derived from an EMBL/GenBank/DDBJ whole genome shotgun (WGS) entry which is preliminary data.</text>
</comment>